<organism evidence="2 3">
    <name type="scientific">Streptomyces daqingensis</name>
    <dbReference type="NCBI Taxonomy" id="1472640"/>
    <lineage>
        <taxon>Bacteria</taxon>
        <taxon>Bacillati</taxon>
        <taxon>Actinomycetota</taxon>
        <taxon>Actinomycetes</taxon>
        <taxon>Kitasatosporales</taxon>
        <taxon>Streptomycetaceae</taxon>
        <taxon>Streptomyces</taxon>
    </lineage>
</organism>
<dbReference type="Proteomes" id="UP000631535">
    <property type="component" value="Unassembled WGS sequence"/>
</dbReference>
<keyword evidence="3" id="KW-1185">Reference proteome</keyword>
<proteinExistence type="predicted"/>
<accession>A0ABQ2M337</accession>
<gene>
    <name evidence="2" type="ORF">GCM10012287_16670</name>
</gene>
<sequence length="107" mass="11602">MATGHGSRQVLWKCAEDSSSEEALDTGAHQMHSTGAHQMRLDLTVRRGPGQSGPRDPDPWSTGGLKPKGDVSIGLTREHAPEGDQHVNQLRSALRRLPPLLVSYEQG</sequence>
<comment type="caution">
    <text evidence="2">The sequence shown here is derived from an EMBL/GenBank/DDBJ whole genome shotgun (WGS) entry which is preliminary data.</text>
</comment>
<feature type="region of interest" description="Disordered" evidence="1">
    <location>
        <begin position="45"/>
        <end position="70"/>
    </location>
</feature>
<evidence type="ECO:0000313" key="3">
    <source>
        <dbReference type="Proteomes" id="UP000631535"/>
    </source>
</evidence>
<protein>
    <submittedName>
        <fullName evidence="2">Uncharacterized protein</fullName>
    </submittedName>
</protein>
<evidence type="ECO:0000313" key="2">
    <source>
        <dbReference type="EMBL" id="GGO46414.1"/>
    </source>
</evidence>
<evidence type="ECO:0000256" key="1">
    <source>
        <dbReference type="SAM" id="MobiDB-lite"/>
    </source>
</evidence>
<name>A0ABQ2M337_9ACTN</name>
<reference evidence="3" key="1">
    <citation type="journal article" date="2019" name="Int. J. Syst. Evol. Microbiol.">
        <title>The Global Catalogue of Microorganisms (GCM) 10K type strain sequencing project: providing services to taxonomists for standard genome sequencing and annotation.</title>
        <authorList>
            <consortium name="The Broad Institute Genomics Platform"/>
            <consortium name="The Broad Institute Genome Sequencing Center for Infectious Disease"/>
            <person name="Wu L."/>
            <person name="Ma J."/>
        </authorList>
    </citation>
    <scope>NUCLEOTIDE SEQUENCE [LARGE SCALE GENOMIC DNA]</scope>
    <source>
        <strain evidence="3">CGMCC 4.7178</strain>
    </source>
</reference>
<dbReference type="EMBL" id="BMMP01000004">
    <property type="protein sequence ID" value="GGO46414.1"/>
    <property type="molecule type" value="Genomic_DNA"/>
</dbReference>